<dbReference type="GO" id="GO:0000166">
    <property type="term" value="F:nucleotide binding"/>
    <property type="evidence" value="ECO:0007669"/>
    <property type="project" value="InterPro"/>
</dbReference>
<dbReference type="AlphaFoldDB" id="A0A8J3CE67"/>
<dbReference type="Gene3D" id="3.30.360.10">
    <property type="entry name" value="Dihydrodipicolinate Reductase, domain 2"/>
    <property type="match status" value="1"/>
</dbReference>
<dbReference type="Gene3D" id="3.40.50.720">
    <property type="entry name" value="NAD(P)-binding Rossmann-like Domain"/>
    <property type="match status" value="1"/>
</dbReference>
<evidence type="ECO:0000313" key="3">
    <source>
        <dbReference type="Proteomes" id="UP000637578"/>
    </source>
</evidence>
<dbReference type="InterPro" id="IPR000683">
    <property type="entry name" value="Gfo/Idh/MocA-like_OxRdtase_N"/>
</dbReference>
<organism evidence="2 3">
    <name type="scientific">Longimycelium tulufanense</name>
    <dbReference type="NCBI Taxonomy" id="907463"/>
    <lineage>
        <taxon>Bacteria</taxon>
        <taxon>Bacillati</taxon>
        <taxon>Actinomycetota</taxon>
        <taxon>Actinomycetes</taxon>
        <taxon>Pseudonocardiales</taxon>
        <taxon>Pseudonocardiaceae</taxon>
        <taxon>Longimycelium</taxon>
    </lineage>
</organism>
<gene>
    <name evidence="2" type="ORF">GCM10012275_58970</name>
</gene>
<feature type="domain" description="Gfo/Idh/MocA-like oxidoreductase N-terminal" evidence="1">
    <location>
        <begin position="8"/>
        <end position="127"/>
    </location>
</feature>
<sequence length="336" mass="36744">MTHAQLLRPVIVGYGRAGRDLHHRSLRTLAERGTLRTGEVIVVDPRHPADLLPGTTWFPTPGGAFDHLTDPTLGVFHITAPAGTHIPLATQLLDLGARCLVLEKPIAGSHSEARQLAAQAARRGAQLIPVSVWPASQITRQVTELLTAGRIGTPQMLYMEQSKPRFRRTITDRGHRNALEIELPHQVVLALYLGGEVTEITEVRTWSMPLPTKTLAAMGGVRLVLRHRSGATSTLVSDLTSSIRIRRLRITGTSGELRADFPISSEDDFGQLRVTGEPGRRVVQDAPLTRFLELVYAHLDGTLERPPPCGLDIHLRAVELVEAATLAVHGKEDLTC</sequence>
<reference evidence="2" key="2">
    <citation type="submission" date="2020-09" db="EMBL/GenBank/DDBJ databases">
        <authorList>
            <person name="Sun Q."/>
            <person name="Zhou Y."/>
        </authorList>
    </citation>
    <scope>NUCLEOTIDE SEQUENCE</scope>
    <source>
        <strain evidence="2">CGMCC 4.5737</strain>
    </source>
</reference>
<keyword evidence="3" id="KW-1185">Reference proteome</keyword>
<evidence type="ECO:0000259" key="1">
    <source>
        <dbReference type="Pfam" id="PF01408"/>
    </source>
</evidence>
<name>A0A8J3CE67_9PSEU</name>
<reference evidence="2" key="1">
    <citation type="journal article" date="2014" name="Int. J. Syst. Evol. Microbiol.">
        <title>Complete genome sequence of Corynebacterium casei LMG S-19264T (=DSM 44701T), isolated from a smear-ripened cheese.</title>
        <authorList>
            <consortium name="US DOE Joint Genome Institute (JGI-PGF)"/>
            <person name="Walter F."/>
            <person name="Albersmeier A."/>
            <person name="Kalinowski J."/>
            <person name="Ruckert C."/>
        </authorList>
    </citation>
    <scope>NUCLEOTIDE SEQUENCE</scope>
    <source>
        <strain evidence="2">CGMCC 4.5737</strain>
    </source>
</reference>
<dbReference type="Proteomes" id="UP000637578">
    <property type="component" value="Unassembled WGS sequence"/>
</dbReference>
<comment type="caution">
    <text evidence="2">The sequence shown here is derived from an EMBL/GenBank/DDBJ whole genome shotgun (WGS) entry which is preliminary data.</text>
</comment>
<dbReference type="Pfam" id="PF01408">
    <property type="entry name" value="GFO_IDH_MocA"/>
    <property type="match status" value="1"/>
</dbReference>
<dbReference type="PANTHER" id="PTHR43708">
    <property type="entry name" value="CONSERVED EXPRESSED OXIDOREDUCTASE (EUROFUNG)"/>
    <property type="match status" value="1"/>
</dbReference>
<dbReference type="InterPro" id="IPR051317">
    <property type="entry name" value="Gfo/Idh/MocA_oxidoreduct"/>
</dbReference>
<dbReference type="EMBL" id="BMMK01000048">
    <property type="protein sequence ID" value="GGM80537.1"/>
    <property type="molecule type" value="Genomic_DNA"/>
</dbReference>
<protein>
    <recommendedName>
        <fullName evidence="1">Gfo/Idh/MocA-like oxidoreductase N-terminal domain-containing protein</fullName>
    </recommendedName>
</protein>
<dbReference type="SUPFAM" id="SSF51735">
    <property type="entry name" value="NAD(P)-binding Rossmann-fold domains"/>
    <property type="match status" value="1"/>
</dbReference>
<proteinExistence type="predicted"/>
<evidence type="ECO:0000313" key="2">
    <source>
        <dbReference type="EMBL" id="GGM80537.1"/>
    </source>
</evidence>
<dbReference type="RefSeq" id="WP_189061706.1">
    <property type="nucleotide sequence ID" value="NZ_BMMK01000048.1"/>
</dbReference>
<dbReference type="InterPro" id="IPR036291">
    <property type="entry name" value="NAD(P)-bd_dom_sf"/>
</dbReference>
<dbReference type="PANTHER" id="PTHR43708:SF8">
    <property type="entry name" value="OXIDOREDUCTASE"/>
    <property type="match status" value="1"/>
</dbReference>
<dbReference type="SUPFAM" id="SSF55347">
    <property type="entry name" value="Glyceraldehyde-3-phosphate dehydrogenase-like, C-terminal domain"/>
    <property type="match status" value="1"/>
</dbReference>
<accession>A0A8J3CE67</accession>